<organism evidence="1 2">
    <name type="scientific">Janibacter limosus</name>
    <dbReference type="NCBI Taxonomy" id="53458"/>
    <lineage>
        <taxon>Bacteria</taxon>
        <taxon>Bacillati</taxon>
        <taxon>Actinomycetota</taxon>
        <taxon>Actinomycetes</taxon>
        <taxon>Micrococcales</taxon>
        <taxon>Intrasporangiaceae</taxon>
        <taxon>Janibacter</taxon>
    </lineage>
</organism>
<evidence type="ECO:0000313" key="1">
    <source>
        <dbReference type="EMBL" id="UUZ44399.1"/>
    </source>
</evidence>
<name>A0AC61U316_9MICO</name>
<dbReference type="Proteomes" id="UP001059663">
    <property type="component" value="Chromosome"/>
</dbReference>
<proteinExistence type="predicted"/>
<sequence>MTTDGARTRWGPVAARASPAVPVLCVLAVVLMHVEGGRTSLGVVLAGGLPVILLVAVVAALLPWRHRRWWRLALVASLPASQVSLLDHPVADGRQVPPDSPTITVATLNTAWAGPTDAELVDPAEGADVLALREWAPDRTDGPGPGARSAVAAGRQRPRRLHRRRCRRMGPRSPAGGRERAARRPTAGKRPAAALG</sequence>
<evidence type="ECO:0000313" key="2">
    <source>
        <dbReference type="Proteomes" id="UP001059663"/>
    </source>
</evidence>
<gene>
    <name evidence="1" type="ORF">LP422_18510</name>
</gene>
<accession>A0AC61U316</accession>
<dbReference type="EMBL" id="CP087977">
    <property type="protein sequence ID" value="UUZ44399.1"/>
    <property type="molecule type" value="Genomic_DNA"/>
</dbReference>
<reference evidence="1" key="1">
    <citation type="submission" date="2021-11" db="EMBL/GenBank/DDBJ databases">
        <title>Study of the species diversity of bacterial strains isolated from a unique natural object - Shulgan-Tash cave (Bashkiria).</title>
        <authorList>
            <person name="Sazanova A.L."/>
            <person name="Chirak E.R."/>
            <person name="Safronova V.I."/>
        </authorList>
    </citation>
    <scope>NUCLEOTIDE SEQUENCE</scope>
    <source>
        <strain evidence="1">P1</strain>
    </source>
</reference>
<protein>
    <submittedName>
        <fullName evidence="1">Uncharacterized protein</fullName>
    </submittedName>
</protein>